<name>A0AAD3D2Z3_9STRA</name>
<sequence>MDSLQNLTTWNIIGDDHTDHDDFYDDCSYEYVLSEGPPEITDSCLTYVYNIVAANPNLFLVRYLYGFFTEFDNLEYYFDLFGFGFGGDVDKILANFTDTCEDSDASVYFTKGETNGKCFSEDYYGNQTEAEGWDVLPECIPNKCTQEEALEAYQTLYSMEFESQPECVFELEYTFPPDDETPEESPPSPPSPDGPSKAPKSMKSAKSTKNSKAPKMVKMPKMPKTVKMPKMVKMAKAAKDEYKGLRSSFLH</sequence>
<organism evidence="2 3">
    <name type="scientific">Chaetoceros tenuissimus</name>
    <dbReference type="NCBI Taxonomy" id="426638"/>
    <lineage>
        <taxon>Eukaryota</taxon>
        <taxon>Sar</taxon>
        <taxon>Stramenopiles</taxon>
        <taxon>Ochrophyta</taxon>
        <taxon>Bacillariophyta</taxon>
        <taxon>Coscinodiscophyceae</taxon>
        <taxon>Chaetocerotophycidae</taxon>
        <taxon>Chaetocerotales</taxon>
        <taxon>Chaetocerotaceae</taxon>
        <taxon>Chaetoceros</taxon>
    </lineage>
</organism>
<gene>
    <name evidence="2" type="ORF">CTEN210_13245</name>
</gene>
<feature type="region of interest" description="Disordered" evidence="1">
    <location>
        <begin position="174"/>
        <end position="232"/>
    </location>
</feature>
<keyword evidence="3" id="KW-1185">Reference proteome</keyword>
<comment type="caution">
    <text evidence="2">The sequence shown here is derived from an EMBL/GenBank/DDBJ whole genome shotgun (WGS) entry which is preliminary data.</text>
</comment>
<feature type="compositionally biased region" description="Pro residues" evidence="1">
    <location>
        <begin position="184"/>
        <end position="193"/>
    </location>
</feature>
<protein>
    <submittedName>
        <fullName evidence="2">Uncharacterized protein</fullName>
    </submittedName>
</protein>
<proteinExistence type="predicted"/>
<feature type="compositionally biased region" description="Low complexity" evidence="1">
    <location>
        <begin position="194"/>
        <end position="232"/>
    </location>
</feature>
<reference evidence="2 3" key="1">
    <citation type="journal article" date="2021" name="Sci. Rep.">
        <title>The genome of the diatom Chaetoceros tenuissimus carries an ancient integrated fragment of an extant virus.</title>
        <authorList>
            <person name="Hongo Y."/>
            <person name="Kimura K."/>
            <person name="Takaki Y."/>
            <person name="Yoshida Y."/>
            <person name="Baba S."/>
            <person name="Kobayashi G."/>
            <person name="Nagasaki K."/>
            <person name="Hano T."/>
            <person name="Tomaru Y."/>
        </authorList>
    </citation>
    <scope>NUCLEOTIDE SEQUENCE [LARGE SCALE GENOMIC DNA]</scope>
    <source>
        <strain evidence="2 3">NIES-3715</strain>
    </source>
</reference>
<evidence type="ECO:0000313" key="2">
    <source>
        <dbReference type="EMBL" id="GFH56769.1"/>
    </source>
</evidence>
<accession>A0AAD3D2Z3</accession>
<dbReference type="AlphaFoldDB" id="A0AAD3D2Z3"/>
<dbReference type="EMBL" id="BLLK01000056">
    <property type="protein sequence ID" value="GFH56769.1"/>
    <property type="molecule type" value="Genomic_DNA"/>
</dbReference>
<evidence type="ECO:0000313" key="3">
    <source>
        <dbReference type="Proteomes" id="UP001054902"/>
    </source>
</evidence>
<dbReference type="Proteomes" id="UP001054902">
    <property type="component" value="Unassembled WGS sequence"/>
</dbReference>
<evidence type="ECO:0000256" key="1">
    <source>
        <dbReference type="SAM" id="MobiDB-lite"/>
    </source>
</evidence>